<evidence type="ECO:0000313" key="2">
    <source>
        <dbReference type="EMBL" id="KKL50477.1"/>
    </source>
</evidence>
<sequence>MRKSLVFIIVLSFLFFPSCFLVDDSSVDTNNTETPTIPEPTLDPDPY</sequence>
<reference evidence="2" key="1">
    <citation type="journal article" date="2015" name="Nature">
        <title>Complex archaea that bridge the gap between prokaryotes and eukaryotes.</title>
        <authorList>
            <person name="Spang A."/>
            <person name="Saw J.H."/>
            <person name="Jorgensen S.L."/>
            <person name="Zaremba-Niedzwiedzka K."/>
            <person name="Martijn J."/>
            <person name="Lind A.E."/>
            <person name="van Eijk R."/>
            <person name="Schleper C."/>
            <person name="Guy L."/>
            <person name="Ettema T.J."/>
        </authorList>
    </citation>
    <scope>NUCLEOTIDE SEQUENCE</scope>
</reference>
<dbReference type="EMBL" id="LAZR01032582">
    <property type="protein sequence ID" value="KKL50477.1"/>
    <property type="molecule type" value="Genomic_DNA"/>
</dbReference>
<protein>
    <submittedName>
        <fullName evidence="2">Uncharacterized protein</fullName>
    </submittedName>
</protein>
<gene>
    <name evidence="2" type="ORF">LCGC14_2305080</name>
</gene>
<feature type="compositionally biased region" description="Pro residues" evidence="1">
    <location>
        <begin position="37"/>
        <end position="47"/>
    </location>
</feature>
<organism evidence="2">
    <name type="scientific">marine sediment metagenome</name>
    <dbReference type="NCBI Taxonomy" id="412755"/>
    <lineage>
        <taxon>unclassified sequences</taxon>
        <taxon>metagenomes</taxon>
        <taxon>ecological metagenomes</taxon>
    </lineage>
</organism>
<feature type="region of interest" description="Disordered" evidence="1">
    <location>
        <begin position="26"/>
        <end position="47"/>
    </location>
</feature>
<accession>A0A0F9FH84</accession>
<proteinExistence type="predicted"/>
<comment type="caution">
    <text evidence="2">The sequence shown here is derived from an EMBL/GenBank/DDBJ whole genome shotgun (WGS) entry which is preliminary data.</text>
</comment>
<dbReference type="AlphaFoldDB" id="A0A0F9FH84"/>
<name>A0A0F9FH84_9ZZZZ</name>
<feature type="non-terminal residue" evidence="2">
    <location>
        <position position="47"/>
    </location>
</feature>
<evidence type="ECO:0000256" key="1">
    <source>
        <dbReference type="SAM" id="MobiDB-lite"/>
    </source>
</evidence>